<dbReference type="GO" id="GO:0016887">
    <property type="term" value="F:ATP hydrolysis activity"/>
    <property type="evidence" value="ECO:0007669"/>
    <property type="project" value="TreeGrafter"/>
</dbReference>
<name>A0A0G4B317_9BACT</name>
<sequence length="573" mass="63668">MLHIPLGELKKTLVGSGFIDESQFNQAFEEASKTDRDITNIIVEHGDISEEYLAEILADYFDVKFVSLGKIKIPEEVVQIIPENLAKSKKVIPFEAPDDQTLKVAMEDPGDLDAINFLEKSTGRKILPFITTAGSFREALGVYKKSIAKDFTKIIEENVARSKAEGKDAEQMAKDLPVINILNTIMEYAISQRASDVHMEMLPKEFLVRFRIDGILRDIVSLSPVVHPAIVARVKILADIKIDEHRLPQDGRFRYESENSADDSHSTAVRVSVIPAFYGEKVVMRLLEESERFLTLEELGLSSRNFTLVNKAILQPHGMILSTGPTGSGKTTSLYTILHILNRPEVNISTIEDPIEYDVKRVNQIQVNPKINLTFADGLRSLLRQDPDILMVGEIRDKETADMAIHSALTGHLVLSTLHTNDAPGAIPRMIDMGVEPFLLSSTLNLVVAQRLVRKICTNCVTTVKMTDDQKKQLEQTIKALGGKIKLPGKIYKGKGCQECGGSGFKGRIGIFEVMAITPEMQEIMATKVSELSEEKIRVQALADGMVTMMEDGFMKVESGITTLEEVLRVTSE</sequence>
<dbReference type="EMBL" id="CP011213">
    <property type="protein sequence ID" value="AKM82341.1"/>
    <property type="molecule type" value="Genomic_DNA"/>
</dbReference>
<feature type="domain" description="Bacterial type II secretion system protein E" evidence="4">
    <location>
        <begin position="383"/>
        <end position="397"/>
    </location>
</feature>
<dbReference type="AlphaFoldDB" id="A0A0G4B317"/>
<dbReference type="Pfam" id="PF00437">
    <property type="entry name" value="T2SSE"/>
    <property type="match status" value="1"/>
</dbReference>
<dbReference type="Gene3D" id="3.40.50.300">
    <property type="entry name" value="P-loop containing nucleotide triphosphate hydrolases"/>
    <property type="match status" value="1"/>
</dbReference>
<comment type="similarity">
    <text evidence="1">Belongs to the GSP E family.</text>
</comment>
<dbReference type="PANTHER" id="PTHR30258">
    <property type="entry name" value="TYPE II SECRETION SYSTEM PROTEIN GSPE-RELATED"/>
    <property type="match status" value="1"/>
</dbReference>
<dbReference type="SUPFAM" id="SSF160246">
    <property type="entry name" value="EspE N-terminal domain-like"/>
    <property type="match status" value="1"/>
</dbReference>
<dbReference type="Gene3D" id="3.30.300.160">
    <property type="entry name" value="Type II secretion system, protein E, N-terminal domain"/>
    <property type="match status" value="1"/>
</dbReference>
<dbReference type="Pfam" id="PF05157">
    <property type="entry name" value="MshEN"/>
    <property type="match status" value="1"/>
</dbReference>
<keyword evidence="3" id="KW-0067">ATP-binding</keyword>
<accession>A0A0G4B317</accession>
<proteinExistence type="inferred from homology"/>
<evidence type="ECO:0000256" key="2">
    <source>
        <dbReference type="ARBA" id="ARBA00022741"/>
    </source>
</evidence>
<reference evidence="5 6" key="1">
    <citation type="journal article" date="2015" name="Nature">
        <title>rRNA introns, odd ribosomes, and small enigmatic genomes across a large radiation of phyla.</title>
        <authorList>
            <person name="Brown C.T."/>
            <person name="Hug L.A."/>
            <person name="Thomas B.C."/>
            <person name="Sharon I."/>
            <person name="Castelle C.J."/>
            <person name="Singh A."/>
            <person name="Wilkins M.J."/>
            <person name="Williams K.H."/>
            <person name="Banfield J.F."/>
        </authorList>
    </citation>
    <scope>NUCLEOTIDE SEQUENCE [LARGE SCALE GENOMIC DNA]</scope>
</reference>
<dbReference type="FunFam" id="3.40.50.300:FF:000398">
    <property type="entry name" value="Type IV pilus assembly ATPase PilB"/>
    <property type="match status" value="1"/>
</dbReference>
<dbReference type="InterPro" id="IPR001482">
    <property type="entry name" value="T2SS/T4SS_dom"/>
</dbReference>
<gene>
    <name evidence="5" type="ORF">UT28_C0001G0536</name>
</gene>
<dbReference type="InterPro" id="IPR007831">
    <property type="entry name" value="T2SS_GspE_N"/>
</dbReference>
<evidence type="ECO:0000313" key="6">
    <source>
        <dbReference type="Proteomes" id="UP000035648"/>
    </source>
</evidence>
<dbReference type="KEGG" id="bbgw:UT28_C0001G0536"/>
<keyword evidence="2" id="KW-0547">Nucleotide-binding</keyword>
<dbReference type="PANTHER" id="PTHR30258:SF1">
    <property type="entry name" value="PROTEIN TRANSPORT PROTEIN HOFB HOMOLOG"/>
    <property type="match status" value="1"/>
</dbReference>
<dbReference type="STRING" id="1618337.UT28_C0001G0536"/>
<evidence type="ECO:0000256" key="1">
    <source>
        <dbReference type="ARBA" id="ARBA00006611"/>
    </source>
</evidence>
<dbReference type="InterPro" id="IPR027417">
    <property type="entry name" value="P-loop_NTPase"/>
</dbReference>
<dbReference type="InterPro" id="IPR037257">
    <property type="entry name" value="T2SS_E_N_sf"/>
</dbReference>
<protein>
    <submittedName>
        <fullName evidence="5">Type IV-A pilus assembly ATPase PilB, type IV pilus assembly protein PilB</fullName>
    </submittedName>
</protein>
<dbReference type="CDD" id="cd01129">
    <property type="entry name" value="PulE-GspE-like"/>
    <property type="match status" value="1"/>
</dbReference>
<dbReference type="SUPFAM" id="SSF52540">
    <property type="entry name" value="P-loop containing nucleoside triphosphate hydrolases"/>
    <property type="match status" value="1"/>
</dbReference>
<dbReference type="Proteomes" id="UP000035648">
    <property type="component" value="Chromosome"/>
</dbReference>
<evidence type="ECO:0000256" key="3">
    <source>
        <dbReference type="ARBA" id="ARBA00022840"/>
    </source>
</evidence>
<dbReference type="PROSITE" id="PS00662">
    <property type="entry name" value="T2SP_E"/>
    <property type="match status" value="1"/>
</dbReference>
<dbReference type="PATRIC" id="fig|1618337.4.peg.540"/>
<organism evidence="5 6">
    <name type="scientific">Berkelbacteria bacterium GW2011_GWE1_39_12</name>
    <dbReference type="NCBI Taxonomy" id="1618337"/>
    <lineage>
        <taxon>Bacteria</taxon>
        <taxon>Candidatus Berkelbacteria</taxon>
    </lineage>
</organism>
<evidence type="ECO:0000313" key="5">
    <source>
        <dbReference type="EMBL" id="AKM82341.1"/>
    </source>
</evidence>
<dbReference type="Gene3D" id="3.30.450.90">
    <property type="match status" value="1"/>
</dbReference>
<dbReference type="GO" id="GO:0005886">
    <property type="term" value="C:plasma membrane"/>
    <property type="evidence" value="ECO:0007669"/>
    <property type="project" value="TreeGrafter"/>
</dbReference>
<evidence type="ECO:0000259" key="4">
    <source>
        <dbReference type="PROSITE" id="PS00662"/>
    </source>
</evidence>
<dbReference type="GO" id="GO:0005524">
    <property type="term" value="F:ATP binding"/>
    <property type="evidence" value="ECO:0007669"/>
    <property type="project" value="UniProtKB-KW"/>
</dbReference>